<evidence type="ECO:0000256" key="16">
    <source>
        <dbReference type="ARBA" id="ARBA00066910"/>
    </source>
</evidence>
<dbReference type="Gene3D" id="3.30.559.70">
    <property type="entry name" value="Choline/Carnitine o-acyltransferase, domain 2"/>
    <property type="match status" value="1"/>
</dbReference>
<organism evidence="22 23">
    <name type="scientific">Stachybotrys elegans</name>
    <dbReference type="NCBI Taxonomy" id="80388"/>
    <lineage>
        <taxon>Eukaryota</taxon>
        <taxon>Fungi</taxon>
        <taxon>Dikarya</taxon>
        <taxon>Ascomycota</taxon>
        <taxon>Pezizomycotina</taxon>
        <taxon>Sordariomycetes</taxon>
        <taxon>Hypocreomycetidae</taxon>
        <taxon>Hypocreales</taxon>
        <taxon>Stachybotryaceae</taxon>
        <taxon>Stachybotrys</taxon>
    </lineage>
</organism>
<dbReference type="SUPFAM" id="SSF52777">
    <property type="entry name" value="CoA-dependent acyltransferases"/>
    <property type="match status" value="2"/>
</dbReference>
<evidence type="ECO:0000256" key="10">
    <source>
        <dbReference type="ARBA" id="ARBA00023128"/>
    </source>
</evidence>
<dbReference type="GO" id="GO:0006631">
    <property type="term" value="P:fatty acid metabolic process"/>
    <property type="evidence" value="ECO:0007669"/>
    <property type="project" value="UniProtKB-KW"/>
</dbReference>
<name>A0A8K0T694_9HYPO</name>
<feature type="active site" description="Proton acceptor" evidence="18">
    <location>
        <position position="324"/>
    </location>
</feature>
<comment type="catalytic activity">
    <reaction evidence="14">
        <text>(R)-carnitine + acetyl-CoA = O-acetyl-(R)-carnitine + CoA</text>
        <dbReference type="Rhea" id="RHEA:21136"/>
        <dbReference type="ChEBI" id="CHEBI:16347"/>
        <dbReference type="ChEBI" id="CHEBI:57287"/>
        <dbReference type="ChEBI" id="CHEBI:57288"/>
        <dbReference type="ChEBI" id="CHEBI:57589"/>
        <dbReference type="EC" id="2.3.1.7"/>
    </reaction>
</comment>
<dbReference type="EC" id="2.3.1.7" evidence="16"/>
<feature type="compositionally biased region" description="Polar residues" evidence="20">
    <location>
        <begin position="1"/>
        <end position="10"/>
    </location>
</feature>
<evidence type="ECO:0000313" key="23">
    <source>
        <dbReference type="Proteomes" id="UP000813444"/>
    </source>
</evidence>
<dbReference type="Gene3D" id="3.30.559.10">
    <property type="entry name" value="Chloramphenicol acetyltransferase-like domain"/>
    <property type="match status" value="1"/>
</dbReference>
<dbReference type="InterPro" id="IPR042231">
    <property type="entry name" value="Cho/carn_acyl_trans_2"/>
</dbReference>
<keyword evidence="8" id="KW-0809">Transit peptide</keyword>
<evidence type="ECO:0000256" key="11">
    <source>
        <dbReference type="ARBA" id="ARBA00023136"/>
    </source>
</evidence>
<dbReference type="OrthoDB" id="240216at2759"/>
<dbReference type="FunFam" id="3.30.559.70:FF:000007">
    <property type="entry name" value="Carnitine O-acetyltransferase, mitochondrial"/>
    <property type="match status" value="1"/>
</dbReference>
<keyword evidence="23" id="KW-1185">Reference proteome</keyword>
<evidence type="ECO:0000256" key="14">
    <source>
        <dbReference type="ARBA" id="ARBA00052702"/>
    </source>
</evidence>
<dbReference type="PANTHER" id="PTHR22589">
    <property type="entry name" value="CARNITINE O-ACYLTRANSFERASE"/>
    <property type="match status" value="1"/>
</dbReference>
<evidence type="ECO:0000256" key="8">
    <source>
        <dbReference type="ARBA" id="ARBA00022946"/>
    </source>
</evidence>
<dbReference type="PROSITE" id="PS00439">
    <property type="entry name" value="ACYLTRANSF_C_1"/>
    <property type="match status" value="1"/>
</dbReference>
<dbReference type="InterPro" id="IPR000542">
    <property type="entry name" value="Carn_acyl_trans"/>
</dbReference>
<evidence type="ECO:0000256" key="18">
    <source>
        <dbReference type="PIRSR" id="PIRSR600542-1"/>
    </source>
</evidence>
<dbReference type="GO" id="GO:0009437">
    <property type="term" value="P:carnitine metabolic process"/>
    <property type="evidence" value="ECO:0007669"/>
    <property type="project" value="TreeGrafter"/>
</dbReference>
<evidence type="ECO:0000256" key="20">
    <source>
        <dbReference type="SAM" id="MobiDB-lite"/>
    </source>
</evidence>
<proteinExistence type="inferred from homology"/>
<comment type="function">
    <text evidence="15">Carnitine acetylase is specific for short chain fatty acids. Carnitine acetylase seems to affect the flux through the pyruvate dehydrogenase complex. It may be involved as well in the transport of acetyl-CoA into mitochondria.</text>
</comment>
<keyword evidence="9" id="KW-0443">Lipid metabolism</keyword>
<comment type="subcellular location">
    <subcellularLocation>
        <location evidence="2">Mitochondrion inner membrane</location>
        <topology evidence="2">Peripheral membrane protein</topology>
        <orientation evidence="2">Matrix side</orientation>
    </subcellularLocation>
    <subcellularLocation>
        <location evidence="1">Peroxisome</location>
    </subcellularLocation>
</comment>
<dbReference type="PANTHER" id="PTHR22589:SF103">
    <property type="entry name" value="CARNITINE O-ACETYL-TRANSFERASE, ISOFORM A-RELATED"/>
    <property type="match status" value="1"/>
</dbReference>
<keyword evidence="5 19" id="KW-0808">Transferase</keyword>
<dbReference type="Pfam" id="PF00755">
    <property type="entry name" value="Carn_acyltransf"/>
    <property type="match status" value="1"/>
</dbReference>
<evidence type="ECO:0000256" key="19">
    <source>
        <dbReference type="RuleBase" id="RU003801"/>
    </source>
</evidence>
<keyword evidence="7" id="KW-0276">Fatty acid metabolism</keyword>
<comment type="similarity">
    <text evidence="3 19">Belongs to the carnitine/choline acetyltransferase family.</text>
</comment>
<keyword evidence="10" id="KW-0496">Mitochondrion</keyword>
<dbReference type="InterPro" id="IPR023213">
    <property type="entry name" value="CAT-like_dom_sf"/>
</dbReference>
<dbReference type="InterPro" id="IPR039551">
    <property type="entry name" value="Cho/carn_acyl_trans"/>
</dbReference>
<evidence type="ECO:0000256" key="2">
    <source>
        <dbReference type="ARBA" id="ARBA00004443"/>
    </source>
</evidence>
<dbReference type="GO" id="GO:0005777">
    <property type="term" value="C:peroxisome"/>
    <property type="evidence" value="ECO:0007669"/>
    <property type="project" value="UniProtKB-SubCell"/>
</dbReference>
<keyword evidence="4" id="KW-0813">Transport</keyword>
<evidence type="ECO:0000256" key="3">
    <source>
        <dbReference type="ARBA" id="ARBA00005232"/>
    </source>
</evidence>
<evidence type="ECO:0000313" key="22">
    <source>
        <dbReference type="EMBL" id="KAH7327864.1"/>
    </source>
</evidence>
<dbReference type="GO" id="GO:0005743">
    <property type="term" value="C:mitochondrial inner membrane"/>
    <property type="evidence" value="ECO:0007669"/>
    <property type="project" value="UniProtKB-SubCell"/>
</dbReference>
<evidence type="ECO:0000256" key="9">
    <source>
        <dbReference type="ARBA" id="ARBA00023098"/>
    </source>
</evidence>
<protein>
    <recommendedName>
        <fullName evidence="17">Carnitine O-acetyltransferase, mitochondrial</fullName>
        <ecNumber evidence="16">2.3.1.7</ecNumber>
    </recommendedName>
</protein>
<evidence type="ECO:0000256" key="4">
    <source>
        <dbReference type="ARBA" id="ARBA00022448"/>
    </source>
</evidence>
<evidence type="ECO:0000256" key="15">
    <source>
        <dbReference type="ARBA" id="ARBA00053195"/>
    </source>
</evidence>
<evidence type="ECO:0000256" key="7">
    <source>
        <dbReference type="ARBA" id="ARBA00022832"/>
    </source>
</evidence>
<evidence type="ECO:0000256" key="17">
    <source>
        <dbReference type="ARBA" id="ARBA00073438"/>
    </source>
</evidence>
<comment type="caution">
    <text evidence="22">The sequence shown here is derived from an EMBL/GenBank/DDBJ whole genome shotgun (WGS) entry which is preliminary data.</text>
</comment>
<evidence type="ECO:0000256" key="13">
    <source>
        <dbReference type="ARBA" id="ARBA00023315"/>
    </source>
</evidence>
<keyword evidence="12" id="KW-0576">Peroxisome</keyword>
<dbReference type="EMBL" id="JAGPNK010000001">
    <property type="protein sequence ID" value="KAH7327864.1"/>
    <property type="molecule type" value="Genomic_DNA"/>
</dbReference>
<gene>
    <name evidence="22" type="ORF">B0I35DRAFT_344788</name>
</gene>
<dbReference type="GO" id="GO:0004092">
    <property type="term" value="F:carnitine O-acetyltransferase activity"/>
    <property type="evidence" value="ECO:0007669"/>
    <property type="project" value="UniProtKB-EC"/>
</dbReference>
<evidence type="ECO:0000256" key="5">
    <source>
        <dbReference type="ARBA" id="ARBA00022679"/>
    </source>
</evidence>
<evidence type="ECO:0000259" key="21">
    <source>
        <dbReference type="Pfam" id="PF00755"/>
    </source>
</evidence>
<dbReference type="AlphaFoldDB" id="A0A8K0T694"/>
<evidence type="ECO:0000256" key="6">
    <source>
        <dbReference type="ARBA" id="ARBA00022792"/>
    </source>
</evidence>
<dbReference type="PROSITE" id="PS00440">
    <property type="entry name" value="ACYLTRANSF_C_2"/>
    <property type="match status" value="1"/>
</dbReference>
<keyword evidence="6" id="KW-0999">Mitochondrion inner membrane</keyword>
<evidence type="ECO:0000256" key="12">
    <source>
        <dbReference type="ARBA" id="ARBA00023140"/>
    </source>
</evidence>
<keyword evidence="13 19" id="KW-0012">Acyltransferase</keyword>
<dbReference type="Proteomes" id="UP000813444">
    <property type="component" value="Unassembled WGS sequence"/>
</dbReference>
<feature type="domain" description="Choline/carnitine acyltransferase" evidence="21">
    <location>
        <begin position="33"/>
        <end position="587"/>
    </location>
</feature>
<feature type="region of interest" description="Disordered" evidence="20">
    <location>
        <begin position="1"/>
        <end position="22"/>
    </location>
</feature>
<evidence type="ECO:0000256" key="1">
    <source>
        <dbReference type="ARBA" id="ARBA00004275"/>
    </source>
</evidence>
<sequence>MAAKRNSSSLPPGYVEDKSKGPMLRFQDSLPKLPVPTLEETAKRYLRSLQPLLSETELAASKEAVEEFIKPGGVGTKLQDKLVAKRESADTKNWIYEWWNDAAYLSYRDPVVPYVSYFYSHRDDRRRRDPAKRAAAITTAVLDFKRLVDSGTLEPEYMKKLPLCMDSYKWMFNASRVAAKPADYPVKFSPEENQHIVVVRKNQFFKVQYSVGGQQLNTSELEQQFRRIYEVAQPSPAVGALTSENRDIWADARELLLNASPKNKAAIEAIESSAFLVCLDDAAPVTLEERAHQYWHGDGANRWYDKPLQFIINDNGTSGFNGEHSMMDGTPTHRLNDYINDLIFGNKLDFSNPSVRSDLPQPEPIEFDVTKPLQAEIDRAVKDFADVIGQHELKVQAYQAYGKGLIKKFKCSPDAYVQMIIQLAYHKMFGVNRPTYESAATRRFQLGRTETCRTVSSESAAWCASMNDPSADDKTRIDLFRKAINAHGEYITAASDGKGVDRHLFGLKKLLEPGQEIPAIYKDPAYSYSSSWYLSTSQLSSEFFNGYGWSQVIDQGFGIAYMINENSLNFNIVSKGMGSDRMSHYINEAAGDMRDLLMPTIEQPKAKL</sequence>
<accession>A0A8K0T694</accession>
<keyword evidence="11" id="KW-0472">Membrane</keyword>
<reference evidence="22" key="1">
    <citation type="journal article" date="2021" name="Nat. Commun.">
        <title>Genetic determinants of endophytism in the Arabidopsis root mycobiome.</title>
        <authorList>
            <person name="Mesny F."/>
            <person name="Miyauchi S."/>
            <person name="Thiergart T."/>
            <person name="Pickel B."/>
            <person name="Atanasova L."/>
            <person name="Karlsson M."/>
            <person name="Huettel B."/>
            <person name="Barry K.W."/>
            <person name="Haridas S."/>
            <person name="Chen C."/>
            <person name="Bauer D."/>
            <person name="Andreopoulos W."/>
            <person name="Pangilinan J."/>
            <person name="LaButti K."/>
            <person name="Riley R."/>
            <person name="Lipzen A."/>
            <person name="Clum A."/>
            <person name="Drula E."/>
            <person name="Henrissat B."/>
            <person name="Kohler A."/>
            <person name="Grigoriev I.V."/>
            <person name="Martin F.M."/>
            <person name="Hacquard S."/>
        </authorList>
    </citation>
    <scope>NUCLEOTIDE SEQUENCE</scope>
    <source>
        <strain evidence="22">MPI-CAGE-CH-0235</strain>
    </source>
</reference>